<reference evidence="1" key="2">
    <citation type="submission" date="2020-11" db="EMBL/GenBank/DDBJ databases">
        <authorList>
            <person name="McCartney M.A."/>
            <person name="Auch B."/>
            <person name="Kono T."/>
            <person name="Mallez S."/>
            <person name="Becker A."/>
            <person name="Gohl D.M."/>
            <person name="Silverstein K.A.T."/>
            <person name="Koren S."/>
            <person name="Bechman K.B."/>
            <person name="Herman A."/>
            <person name="Abrahante J.E."/>
            <person name="Garbe J."/>
        </authorList>
    </citation>
    <scope>NUCLEOTIDE SEQUENCE</scope>
    <source>
        <strain evidence="1">Duluth1</strain>
        <tissue evidence="1">Whole animal</tissue>
    </source>
</reference>
<protein>
    <submittedName>
        <fullName evidence="1">Uncharacterized protein</fullName>
    </submittedName>
</protein>
<comment type="caution">
    <text evidence="1">The sequence shown here is derived from an EMBL/GenBank/DDBJ whole genome shotgun (WGS) entry which is preliminary data.</text>
</comment>
<evidence type="ECO:0000313" key="2">
    <source>
        <dbReference type="Proteomes" id="UP000828390"/>
    </source>
</evidence>
<evidence type="ECO:0000313" key="1">
    <source>
        <dbReference type="EMBL" id="KAH3788481.1"/>
    </source>
</evidence>
<dbReference type="Proteomes" id="UP000828390">
    <property type="component" value="Unassembled WGS sequence"/>
</dbReference>
<organism evidence="1 2">
    <name type="scientific">Dreissena polymorpha</name>
    <name type="common">Zebra mussel</name>
    <name type="synonym">Mytilus polymorpha</name>
    <dbReference type="NCBI Taxonomy" id="45954"/>
    <lineage>
        <taxon>Eukaryota</taxon>
        <taxon>Metazoa</taxon>
        <taxon>Spiralia</taxon>
        <taxon>Lophotrochozoa</taxon>
        <taxon>Mollusca</taxon>
        <taxon>Bivalvia</taxon>
        <taxon>Autobranchia</taxon>
        <taxon>Heteroconchia</taxon>
        <taxon>Euheterodonta</taxon>
        <taxon>Imparidentia</taxon>
        <taxon>Neoheterodontei</taxon>
        <taxon>Myida</taxon>
        <taxon>Dreissenoidea</taxon>
        <taxon>Dreissenidae</taxon>
        <taxon>Dreissena</taxon>
    </lineage>
</organism>
<dbReference type="AlphaFoldDB" id="A0A9D4IUB5"/>
<sequence length="69" mass="7946">MIHAAKTMGSKEDQDYQMDFQTYASSVKDVQAGTCNIFQLQTWHSRLNYQEIPPSAISKLRLLSFQPNH</sequence>
<accession>A0A9D4IUB5</accession>
<reference evidence="1" key="1">
    <citation type="journal article" date="2019" name="bioRxiv">
        <title>The Genome of the Zebra Mussel, Dreissena polymorpha: A Resource for Invasive Species Research.</title>
        <authorList>
            <person name="McCartney M.A."/>
            <person name="Auch B."/>
            <person name="Kono T."/>
            <person name="Mallez S."/>
            <person name="Zhang Y."/>
            <person name="Obille A."/>
            <person name="Becker A."/>
            <person name="Abrahante J.E."/>
            <person name="Garbe J."/>
            <person name="Badalamenti J.P."/>
            <person name="Herman A."/>
            <person name="Mangelson H."/>
            <person name="Liachko I."/>
            <person name="Sullivan S."/>
            <person name="Sone E.D."/>
            <person name="Koren S."/>
            <person name="Silverstein K.A.T."/>
            <person name="Beckman K.B."/>
            <person name="Gohl D.M."/>
        </authorList>
    </citation>
    <scope>NUCLEOTIDE SEQUENCE</scope>
    <source>
        <strain evidence="1">Duluth1</strain>
        <tissue evidence="1">Whole animal</tissue>
    </source>
</reference>
<name>A0A9D4IUB5_DREPO</name>
<keyword evidence="2" id="KW-1185">Reference proteome</keyword>
<gene>
    <name evidence="1" type="ORF">DPMN_166625</name>
</gene>
<proteinExistence type="predicted"/>
<dbReference type="EMBL" id="JAIWYP010000008">
    <property type="protein sequence ID" value="KAH3788481.1"/>
    <property type="molecule type" value="Genomic_DNA"/>
</dbReference>